<organism evidence="1 2">
    <name type="scientific">Desulfonema magnum</name>
    <dbReference type="NCBI Taxonomy" id="45655"/>
    <lineage>
        <taxon>Bacteria</taxon>
        <taxon>Pseudomonadati</taxon>
        <taxon>Thermodesulfobacteriota</taxon>
        <taxon>Desulfobacteria</taxon>
        <taxon>Desulfobacterales</taxon>
        <taxon>Desulfococcaceae</taxon>
        <taxon>Desulfonema</taxon>
    </lineage>
</organism>
<gene>
    <name evidence="1" type="ORF">dnm_069310</name>
</gene>
<protein>
    <submittedName>
        <fullName evidence="1">Uncharacterized protein</fullName>
    </submittedName>
</protein>
<name>A0A975GRD4_9BACT</name>
<sequence>MNHRVTQISKISRIVCSLFCTPCGLGKQNHWLADYNKSVKSE</sequence>
<evidence type="ECO:0000313" key="1">
    <source>
        <dbReference type="EMBL" id="QTA90869.1"/>
    </source>
</evidence>
<accession>A0A975GRD4</accession>
<dbReference type="KEGG" id="dmm:dnm_069310"/>
<dbReference type="AlphaFoldDB" id="A0A975GRD4"/>
<proteinExistence type="predicted"/>
<dbReference type="EMBL" id="CP061800">
    <property type="protein sequence ID" value="QTA90869.1"/>
    <property type="molecule type" value="Genomic_DNA"/>
</dbReference>
<reference evidence="1" key="1">
    <citation type="journal article" date="2021" name="Microb. Physiol.">
        <title>Proteogenomic Insights into the Physiology of Marine, Sulfate-Reducing, Filamentous Desulfonema limicola and Desulfonema magnum.</title>
        <authorList>
            <person name="Schnaars V."/>
            <person name="Wohlbrand L."/>
            <person name="Scheve S."/>
            <person name="Hinrichs C."/>
            <person name="Reinhardt R."/>
            <person name="Rabus R."/>
        </authorList>
    </citation>
    <scope>NUCLEOTIDE SEQUENCE</scope>
    <source>
        <strain evidence="1">4be13</strain>
    </source>
</reference>
<evidence type="ECO:0000313" key="2">
    <source>
        <dbReference type="Proteomes" id="UP000663722"/>
    </source>
</evidence>
<dbReference type="Proteomes" id="UP000663722">
    <property type="component" value="Chromosome"/>
</dbReference>
<keyword evidence="2" id="KW-1185">Reference proteome</keyword>